<dbReference type="VEuPathDB" id="TriTrypDB:LdCL_320040100"/>
<feature type="region of interest" description="Disordered" evidence="2">
    <location>
        <begin position="544"/>
        <end position="567"/>
    </location>
</feature>
<feature type="region of interest" description="Disordered" evidence="2">
    <location>
        <begin position="153"/>
        <end position="186"/>
    </location>
</feature>
<dbReference type="VEuPathDB" id="TriTrypDB:LdBPK_323420.1"/>
<organism evidence="3 4">
    <name type="scientific">Leishmania donovani</name>
    <dbReference type="NCBI Taxonomy" id="5661"/>
    <lineage>
        <taxon>Eukaryota</taxon>
        <taxon>Discoba</taxon>
        <taxon>Euglenozoa</taxon>
        <taxon>Kinetoplastea</taxon>
        <taxon>Metakinetoplastina</taxon>
        <taxon>Trypanosomatida</taxon>
        <taxon>Trypanosomatidae</taxon>
        <taxon>Leishmaniinae</taxon>
        <taxon>Leishmania</taxon>
    </lineage>
</organism>
<evidence type="ECO:0000256" key="1">
    <source>
        <dbReference type="SAM" id="Coils"/>
    </source>
</evidence>
<dbReference type="EMBL" id="CP029531">
    <property type="protein sequence ID" value="AYU81892.1"/>
    <property type="molecule type" value="Genomic_DNA"/>
</dbReference>
<feature type="compositionally biased region" description="Polar residues" evidence="2">
    <location>
        <begin position="544"/>
        <end position="560"/>
    </location>
</feature>
<feature type="compositionally biased region" description="Polar residues" evidence="2">
    <location>
        <begin position="19"/>
        <end position="36"/>
    </location>
</feature>
<dbReference type="Proteomes" id="UP000274082">
    <property type="component" value="Chromosome 32"/>
</dbReference>
<keyword evidence="4" id="KW-1185">Reference proteome</keyword>
<proteinExistence type="predicted"/>
<sequence>MLVESAMESGPCGDRHFSSTDTPTVTRTRPSHTTSTISVKEQMCHLTDPHVAPPAAVAVADGHAPKASIVSAEEVRRGLPRRLSALSLDTAAESWDGCSDHAELHKGATATAVEEEEAEDVCIPYDYESEMEECSQYTFSNAPYSPSTTAALAAATSPPVDATTSSCRRPDTPRIPSMLSLPSSAAQSLEQEPLSPQWCERQRRDNASHHAGEHYAWQQGMRHATASGPSHMRYGLRSLVREACCREIQALRSKPAVTFVQMAAPQSESHTRSSMRASCMLASATSTAQRKACYIQIVTEHWKALEEQLEELLAETEKESAAASESHLRSVGYALNALSLFSNDPQLIIREMNMGHVEEQRRQRHDREAQLLMTLESQGRLFLLPALYAEEVEEPVPVLHIESVLTPNEKMGEYTHPWQLLSPDASLYSPSPSPTPDESIGAISPCSSGCISATCSPILASQPPSAASTRLKVSRRDVWKDIQPPRLPLLDLFMTAPAVVPSTVVANSEVGVPYVMPVDPTYAQHELNRQGALTQVTVADPLSSPQLSGATVRGGSTSARSSDDYRHPMLLDGTEDLWGSYVEEDVFDYAETIKLGDAEVLLFSFEMNEAVTAAGPAAASRAILTDG</sequence>
<keyword evidence="1" id="KW-0175">Coiled coil</keyword>
<dbReference type="VEuPathDB" id="TriTrypDB:LDHU3_32.4310"/>
<dbReference type="OrthoDB" id="272559at2759"/>
<reference evidence="3 4" key="1">
    <citation type="journal article" date="2018" name="Sci. Rep.">
        <title>A complete Leishmania donovani reference genome identifies novel genetic variations associated with virulence.</title>
        <authorList>
            <person name="Lypaczewski P."/>
            <person name="Hoshizaki J."/>
            <person name="Zhang W.-W."/>
            <person name="McCall L.-I."/>
            <person name="Torcivia-Rodriguez J."/>
            <person name="Simonyan V."/>
            <person name="Kaur A."/>
            <person name="Dewar K."/>
            <person name="Matlashewski G."/>
        </authorList>
    </citation>
    <scope>NUCLEOTIDE SEQUENCE [LARGE SCALE GENOMIC DNA]</scope>
    <source>
        <strain evidence="3 4">LdCL</strain>
    </source>
</reference>
<evidence type="ECO:0000256" key="2">
    <source>
        <dbReference type="SAM" id="MobiDB-lite"/>
    </source>
</evidence>
<name>A0A3S7X620_LEIDO</name>
<evidence type="ECO:0000313" key="3">
    <source>
        <dbReference type="EMBL" id="AYU81892.1"/>
    </source>
</evidence>
<accession>A0A3S7X620</accession>
<dbReference type="AlphaFoldDB" id="A0A3S7X620"/>
<gene>
    <name evidence="3" type="ORF">LdCL_320040100</name>
</gene>
<feature type="region of interest" description="Disordered" evidence="2">
    <location>
        <begin position="1"/>
        <end position="36"/>
    </location>
</feature>
<feature type="coiled-coil region" evidence="1">
    <location>
        <begin position="295"/>
        <end position="326"/>
    </location>
</feature>
<protein>
    <submittedName>
        <fullName evidence="3">Uncharacterized protein</fullName>
    </submittedName>
</protein>
<evidence type="ECO:0000313" key="4">
    <source>
        <dbReference type="Proteomes" id="UP000274082"/>
    </source>
</evidence>